<comment type="subunit">
    <text evidence="3">Heterodimer of an alpha and a beta subunit.</text>
</comment>
<comment type="similarity">
    <text evidence="3">Belongs to the F-actin-capping protein alpha subunit family.</text>
</comment>
<dbReference type="GO" id="GO:0030036">
    <property type="term" value="P:actin cytoskeleton organization"/>
    <property type="evidence" value="ECO:0007669"/>
    <property type="project" value="TreeGrafter"/>
</dbReference>
<evidence type="ECO:0000313" key="5">
    <source>
        <dbReference type="EMBL" id="KAG0146334.1"/>
    </source>
</evidence>
<dbReference type="SUPFAM" id="SSF90096">
    <property type="entry name" value="Subunits of heterodimeric actin filament capping protein Capz"/>
    <property type="match status" value="1"/>
</dbReference>
<dbReference type="InterPro" id="IPR002189">
    <property type="entry name" value="CapZ_alpha"/>
</dbReference>
<proteinExistence type="inferred from homology"/>
<dbReference type="Gene3D" id="3.90.1150.210">
    <property type="entry name" value="F-actin capping protein, beta subunit"/>
    <property type="match status" value="1"/>
</dbReference>
<evidence type="ECO:0000313" key="6">
    <source>
        <dbReference type="Proteomes" id="UP000886653"/>
    </source>
</evidence>
<name>A0A9P6TC38_9BASI</name>
<feature type="region of interest" description="Disordered" evidence="4">
    <location>
        <begin position="154"/>
        <end position="191"/>
    </location>
</feature>
<dbReference type="Proteomes" id="UP000886653">
    <property type="component" value="Unassembled WGS sequence"/>
</dbReference>
<dbReference type="PANTHER" id="PTHR10653:SF0">
    <property type="entry name" value="F-ACTIN-CAPPING PROTEIN SUBUNIT ALPHA"/>
    <property type="match status" value="1"/>
</dbReference>
<dbReference type="OrthoDB" id="340550at2759"/>
<dbReference type="Gene3D" id="3.30.1140.60">
    <property type="entry name" value="F-actin capping protein, alpha subunit"/>
    <property type="match status" value="1"/>
</dbReference>
<accession>A0A9P6TC38</accession>
<evidence type="ECO:0000256" key="3">
    <source>
        <dbReference type="RuleBase" id="RU365077"/>
    </source>
</evidence>
<dbReference type="PANTHER" id="PTHR10653">
    <property type="entry name" value="F-ACTIN-CAPPING PROTEIN SUBUNIT ALPHA"/>
    <property type="match status" value="1"/>
</dbReference>
<dbReference type="GO" id="GO:0030479">
    <property type="term" value="C:actin cortical patch"/>
    <property type="evidence" value="ECO:0007669"/>
    <property type="project" value="TreeGrafter"/>
</dbReference>
<sequence length="349" mass="38436">MDQEPSLEEKLAVASAFILQSPPGEVNDVFNDVRPIVGDDAELESGLLPALSQYNTEQLTLVELPNAKTPAMICAAAKVGADGVNRFLDPNSSQTFVFDHLRLAATEVEPFTAPADSIENTRSQLSEEAEKYVKEHFPGGVWSVFAIRDLDQQAPAPESSHANQDSPKLDPTSASTEKEVEEADGDEGETREAKCQDDKALQEPPNPADDSQALVEDKQVTFQLYIVGNKYNPGNYWTGRWRSVYDIDASSGTIRGQIQVNVHYYEQGNVQLTTLHKPVIELASRPATASQIIKAISEAESAYQTAVNLAYMELGDNTFKQLRRALPLTKQKIDWNNIKTKIVLNDKAS</sequence>
<protein>
    <recommendedName>
        <fullName evidence="3">F-actin-capping protein subunit alpha</fullName>
    </recommendedName>
</protein>
<keyword evidence="1 3" id="KW-0117">Actin capping</keyword>
<dbReference type="Pfam" id="PF01267">
    <property type="entry name" value="F-actin_cap_A"/>
    <property type="match status" value="1"/>
</dbReference>
<keyword evidence="2 3" id="KW-0009">Actin-binding</keyword>
<dbReference type="InterPro" id="IPR042276">
    <property type="entry name" value="CapZ_alpha/beta_2"/>
</dbReference>
<gene>
    <name evidence="5" type="ORF">CROQUDRAFT_657496</name>
</gene>
<dbReference type="PRINTS" id="PR00191">
    <property type="entry name" value="FACTINCAPA"/>
</dbReference>
<dbReference type="EMBL" id="MU167262">
    <property type="protein sequence ID" value="KAG0146334.1"/>
    <property type="molecule type" value="Genomic_DNA"/>
</dbReference>
<comment type="function">
    <text evidence="3">F-actin-capping proteins bind in a Ca(2+)-independent manner to the fast growing ends of actin filaments (barbed end) thereby blocking the exchange of subunits at these ends. Unlike other capping proteins (such as gelsolin and severin), these proteins do not sever actin filaments.</text>
</comment>
<evidence type="ECO:0000256" key="2">
    <source>
        <dbReference type="ARBA" id="ARBA00023203"/>
    </source>
</evidence>
<dbReference type="AlphaFoldDB" id="A0A9P6TC38"/>
<dbReference type="GO" id="GO:0051015">
    <property type="term" value="F:actin filament binding"/>
    <property type="evidence" value="ECO:0007669"/>
    <property type="project" value="TreeGrafter"/>
</dbReference>
<dbReference type="GO" id="GO:0051016">
    <property type="term" value="P:barbed-end actin filament capping"/>
    <property type="evidence" value="ECO:0007669"/>
    <property type="project" value="UniProtKB-UniRule"/>
</dbReference>
<dbReference type="GO" id="GO:0008290">
    <property type="term" value="C:F-actin capping protein complex"/>
    <property type="evidence" value="ECO:0007669"/>
    <property type="project" value="UniProtKB-UniRule"/>
</dbReference>
<comment type="caution">
    <text evidence="5">The sequence shown here is derived from an EMBL/GenBank/DDBJ whole genome shotgun (WGS) entry which is preliminary data.</text>
</comment>
<reference evidence="5" key="1">
    <citation type="submission" date="2013-11" db="EMBL/GenBank/DDBJ databases">
        <title>Genome sequence of the fusiform rust pathogen reveals effectors for host alternation and coevolution with pine.</title>
        <authorList>
            <consortium name="DOE Joint Genome Institute"/>
            <person name="Smith K."/>
            <person name="Pendleton A."/>
            <person name="Kubisiak T."/>
            <person name="Anderson C."/>
            <person name="Salamov A."/>
            <person name="Aerts A."/>
            <person name="Riley R."/>
            <person name="Clum A."/>
            <person name="Lindquist E."/>
            <person name="Ence D."/>
            <person name="Campbell M."/>
            <person name="Kronenberg Z."/>
            <person name="Feau N."/>
            <person name="Dhillon B."/>
            <person name="Hamelin R."/>
            <person name="Burleigh J."/>
            <person name="Smith J."/>
            <person name="Yandell M."/>
            <person name="Nelson C."/>
            <person name="Grigoriev I."/>
            <person name="Davis J."/>
        </authorList>
    </citation>
    <scope>NUCLEOTIDE SEQUENCE</scope>
    <source>
        <strain evidence="5">G11</strain>
    </source>
</reference>
<dbReference type="InterPro" id="IPR037282">
    <property type="entry name" value="CapZ_alpha/beta"/>
</dbReference>
<organism evidence="5 6">
    <name type="scientific">Cronartium quercuum f. sp. fusiforme G11</name>
    <dbReference type="NCBI Taxonomy" id="708437"/>
    <lineage>
        <taxon>Eukaryota</taxon>
        <taxon>Fungi</taxon>
        <taxon>Dikarya</taxon>
        <taxon>Basidiomycota</taxon>
        <taxon>Pucciniomycotina</taxon>
        <taxon>Pucciniomycetes</taxon>
        <taxon>Pucciniales</taxon>
        <taxon>Coleosporiaceae</taxon>
        <taxon>Cronartium</taxon>
    </lineage>
</organism>
<keyword evidence="6" id="KW-1185">Reference proteome</keyword>
<evidence type="ECO:0000256" key="4">
    <source>
        <dbReference type="SAM" id="MobiDB-lite"/>
    </source>
</evidence>
<evidence type="ECO:0000256" key="1">
    <source>
        <dbReference type="ARBA" id="ARBA00022467"/>
    </source>
</evidence>
<dbReference type="InterPro" id="IPR042489">
    <property type="entry name" value="CapZ_alpha_1"/>
</dbReference>